<feature type="coiled-coil region" evidence="1">
    <location>
        <begin position="166"/>
        <end position="203"/>
    </location>
</feature>
<name>A0A5J4X499_9EUKA</name>
<reference evidence="3 4" key="1">
    <citation type="submission" date="2019-03" db="EMBL/GenBank/DDBJ databases">
        <title>Single cell metagenomics reveals metabolic interactions within the superorganism composed of flagellate Streblomastix strix and complex community of Bacteroidetes bacteria on its surface.</title>
        <authorList>
            <person name="Treitli S.C."/>
            <person name="Kolisko M."/>
            <person name="Husnik F."/>
            <person name="Keeling P."/>
            <person name="Hampl V."/>
        </authorList>
    </citation>
    <scope>NUCLEOTIDE SEQUENCE [LARGE SCALE GENOMIC DNA]</scope>
    <source>
        <strain evidence="3">ST1C</strain>
    </source>
</reference>
<dbReference type="AlphaFoldDB" id="A0A5J4X499"/>
<evidence type="ECO:0000313" key="3">
    <source>
        <dbReference type="EMBL" id="KAA6402030.1"/>
    </source>
</evidence>
<gene>
    <name evidence="3" type="ORF">EZS28_002442</name>
</gene>
<sequence>MARKYFLISEVRDMLNQLDVQYDPKSTKPIIEQLLLQTIKAQGYNGTKSSITKISEFVRNTVATKNQQNYEQNSIKNSADGNDTTSNEVAAEGNDETNEYDDEQELVQLQQLRIKAKQELKLATEKLDEINKQIELRQQVTRLQQWNNQLAIDSHQLNEIMAINLVKKSMRNRQQINEAKRQLQELKDKQVQKINEIQQQRINDMNIINKDYVTNIRAQLVHNLDLIKPTQAARKIQ</sequence>
<organism evidence="3 4">
    <name type="scientific">Streblomastix strix</name>
    <dbReference type="NCBI Taxonomy" id="222440"/>
    <lineage>
        <taxon>Eukaryota</taxon>
        <taxon>Metamonada</taxon>
        <taxon>Preaxostyla</taxon>
        <taxon>Oxymonadida</taxon>
        <taxon>Streblomastigidae</taxon>
        <taxon>Streblomastix</taxon>
    </lineage>
</organism>
<accession>A0A5J4X499</accession>
<feature type="region of interest" description="Disordered" evidence="2">
    <location>
        <begin position="68"/>
        <end position="101"/>
    </location>
</feature>
<feature type="compositionally biased region" description="Polar residues" evidence="2">
    <location>
        <begin position="68"/>
        <end position="88"/>
    </location>
</feature>
<comment type="caution">
    <text evidence="3">The sequence shown here is derived from an EMBL/GenBank/DDBJ whole genome shotgun (WGS) entry which is preliminary data.</text>
</comment>
<dbReference type="Proteomes" id="UP000324800">
    <property type="component" value="Unassembled WGS sequence"/>
</dbReference>
<keyword evidence="1" id="KW-0175">Coiled coil</keyword>
<feature type="coiled-coil region" evidence="1">
    <location>
        <begin position="106"/>
        <end position="133"/>
    </location>
</feature>
<protein>
    <submittedName>
        <fullName evidence="3">Uncharacterized protein</fullName>
    </submittedName>
</protein>
<evidence type="ECO:0000256" key="2">
    <source>
        <dbReference type="SAM" id="MobiDB-lite"/>
    </source>
</evidence>
<dbReference type="EMBL" id="SNRW01000295">
    <property type="protein sequence ID" value="KAA6402030.1"/>
    <property type="molecule type" value="Genomic_DNA"/>
</dbReference>
<proteinExistence type="predicted"/>
<evidence type="ECO:0000256" key="1">
    <source>
        <dbReference type="SAM" id="Coils"/>
    </source>
</evidence>
<evidence type="ECO:0000313" key="4">
    <source>
        <dbReference type="Proteomes" id="UP000324800"/>
    </source>
</evidence>